<dbReference type="InterPro" id="IPR003413">
    <property type="entry name" value="T2SS_GspI_C"/>
</dbReference>
<dbReference type="NCBIfam" id="TIGR01707">
    <property type="entry name" value="gspI"/>
    <property type="match status" value="1"/>
</dbReference>
<keyword evidence="7 9" id="KW-1133">Transmembrane helix</keyword>
<dbReference type="InterPro" id="IPR012902">
    <property type="entry name" value="N_methyl_site"/>
</dbReference>
<dbReference type="NCBIfam" id="TIGR02532">
    <property type="entry name" value="IV_pilin_GFxxxE"/>
    <property type="match status" value="1"/>
</dbReference>
<sequence>MTSARVLAHVRPGLPDSPARTGFTLLETMVAVVVLATAMVAVLSVCLNIQNARLRAVRAQAAALTLRDRLADMTAFGVNRLESRQGVQETAGGDWRWSVDVADSALPGLSLVTVTVAPDTSGEADEKPEPRLRVTSLSGRR</sequence>
<comment type="subcellular location">
    <subcellularLocation>
        <location evidence="1 9">Cell inner membrane</location>
        <topology evidence="1 9">Single-pass membrane protein</topology>
    </subcellularLocation>
</comment>
<evidence type="ECO:0000256" key="4">
    <source>
        <dbReference type="ARBA" id="ARBA00022481"/>
    </source>
</evidence>
<protein>
    <recommendedName>
        <fullName evidence="9">Type II secretion system protein I</fullName>
        <shortName evidence="9">T2SS minor pseudopilin I</shortName>
    </recommendedName>
</protein>
<keyword evidence="13" id="KW-1185">Reference proteome</keyword>
<comment type="similarity">
    <text evidence="2 9">Belongs to the GSP I family.</text>
</comment>
<keyword evidence="3" id="KW-1003">Cell membrane</keyword>
<keyword evidence="5 9" id="KW-0997">Cell inner membrane</keyword>
<comment type="subunit">
    <text evidence="9">Type II secretion is composed of four main components: the outer membrane complex, the inner membrane complex, the cytoplasmic secretion ATPase and the periplasm-spanning pseudopilus.</text>
</comment>
<reference evidence="12 13" key="1">
    <citation type="submission" date="2020-02" db="EMBL/GenBank/DDBJ databases">
        <title>Comparative genomics of sulfur disproportionating microorganisms.</title>
        <authorList>
            <person name="Ward L.M."/>
            <person name="Bertran E."/>
            <person name="Johnston D.T."/>
        </authorList>
    </citation>
    <scope>NUCLEOTIDE SEQUENCE [LARGE SCALE GENOMIC DNA]</scope>
    <source>
        <strain evidence="12 13">DSM 3696</strain>
    </source>
</reference>
<evidence type="ECO:0000256" key="6">
    <source>
        <dbReference type="ARBA" id="ARBA00022692"/>
    </source>
</evidence>
<evidence type="ECO:0000256" key="10">
    <source>
        <dbReference type="SAM" id="MobiDB-lite"/>
    </source>
</evidence>
<dbReference type="PANTHER" id="PTHR38779">
    <property type="entry name" value="TYPE II SECRETION SYSTEM PROTEIN I-RELATED"/>
    <property type="match status" value="1"/>
</dbReference>
<feature type="region of interest" description="Disordered" evidence="10">
    <location>
        <begin position="118"/>
        <end position="141"/>
    </location>
</feature>
<evidence type="ECO:0000256" key="3">
    <source>
        <dbReference type="ARBA" id="ARBA00022475"/>
    </source>
</evidence>
<comment type="caution">
    <text evidence="12">The sequence shown here is derived from an EMBL/GenBank/DDBJ whole genome shotgun (WGS) entry which is preliminary data.</text>
</comment>
<dbReference type="GO" id="GO:0005886">
    <property type="term" value="C:plasma membrane"/>
    <property type="evidence" value="ECO:0007669"/>
    <property type="project" value="UniProtKB-SubCell"/>
</dbReference>
<dbReference type="SUPFAM" id="SSF54523">
    <property type="entry name" value="Pili subunits"/>
    <property type="match status" value="1"/>
</dbReference>
<dbReference type="Pfam" id="PF02501">
    <property type="entry name" value="T2SSI"/>
    <property type="match status" value="1"/>
</dbReference>
<dbReference type="Gene3D" id="3.30.1300.30">
    <property type="entry name" value="GSPII I/J protein-like"/>
    <property type="match status" value="1"/>
</dbReference>
<evidence type="ECO:0000256" key="8">
    <source>
        <dbReference type="ARBA" id="ARBA00023136"/>
    </source>
</evidence>
<dbReference type="GO" id="GO:0015627">
    <property type="term" value="C:type II protein secretion system complex"/>
    <property type="evidence" value="ECO:0007669"/>
    <property type="project" value="UniProtKB-UniRule"/>
</dbReference>
<evidence type="ECO:0000256" key="1">
    <source>
        <dbReference type="ARBA" id="ARBA00004377"/>
    </source>
</evidence>
<comment type="function">
    <text evidence="9">Component of the type II secretion system required for the energy-dependent secretion of extracellular factors such as proteases and toxins from the periplasm.</text>
</comment>
<gene>
    <name evidence="12" type="primary">gspI</name>
    <name evidence="12" type="ORF">G3N56_17525</name>
</gene>
<evidence type="ECO:0000259" key="11">
    <source>
        <dbReference type="Pfam" id="PF02501"/>
    </source>
</evidence>
<dbReference type="RefSeq" id="WP_163303609.1">
    <property type="nucleotide sequence ID" value="NZ_JAAGRQ010000111.1"/>
</dbReference>
<keyword evidence="4 9" id="KW-0488">Methylation</keyword>
<dbReference type="PANTHER" id="PTHR38779:SF2">
    <property type="entry name" value="TYPE II SECRETION SYSTEM PROTEIN I-RELATED"/>
    <property type="match status" value="1"/>
</dbReference>
<evidence type="ECO:0000256" key="9">
    <source>
        <dbReference type="RuleBase" id="RU368030"/>
    </source>
</evidence>
<feature type="transmembrane region" description="Helical" evidence="9">
    <location>
        <begin position="29"/>
        <end position="49"/>
    </location>
</feature>
<dbReference type="Pfam" id="PF07963">
    <property type="entry name" value="N_methyl"/>
    <property type="match status" value="1"/>
</dbReference>
<evidence type="ECO:0000313" key="13">
    <source>
        <dbReference type="Proteomes" id="UP000469724"/>
    </source>
</evidence>
<feature type="domain" description="Type II secretion system protein GspI C-terminal" evidence="11">
    <location>
        <begin position="68"/>
        <end position="122"/>
    </location>
</feature>
<dbReference type="GO" id="GO:0015628">
    <property type="term" value="P:protein secretion by the type II secretion system"/>
    <property type="evidence" value="ECO:0007669"/>
    <property type="project" value="UniProtKB-UniRule"/>
</dbReference>
<organism evidence="12 13">
    <name type="scientific">Desulfolutivibrio sulfodismutans</name>
    <dbReference type="NCBI Taxonomy" id="63561"/>
    <lineage>
        <taxon>Bacteria</taxon>
        <taxon>Pseudomonadati</taxon>
        <taxon>Thermodesulfobacteriota</taxon>
        <taxon>Desulfovibrionia</taxon>
        <taxon>Desulfovibrionales</taxon>
        <taxon>Desulfovibrionaceae</taxon>
        <taxon>Desulfolutivibrio</taxon>
    </lineage>
</organism>
<comment type="PTM">
    <text evidence="9">Cleaved by prepilin peptidase.</text>
</comment>
<keyword evidence="6 9" id="KW-0812">Transmembrane</keyword>
<evidence type="ECO:0000256" key="5">
    <source>
        <dbReference type="ARBA" id="ARBA00022519"/>
    </source>
</evidence>
<keyword evidence="8 9" id="KW-0472">Membrane</keyword>
<evidence type="ECO:0000256" key="7">
    <source>
        <dbReference type="ARBA" id="ARBA00022989"/>
    </source>
</evidence>
<dbReference type="PROSITE" id="PS00409">
    <property type="entry name" value="PROKAR_NTER_METHYL"/>
    <property type="match status" value="1"/>
</dbReference>
<dbReference type="AlphaFoldDB" id="A0A7K3NR10"/>
<evidence type="ECO:0000313" key="12">
    <source>
        <dbReference type="EMBL" id="NDY58537.1"/>
    </source>
</evidence>
<dbReference type="EMBL" id="JAAGRQ010000111">
    <property type="protein sequence ID" value="NDY58537.1"/>
    <property type="molecule type" value="Genomic_DNA"/>
</dbReference>
<dbReference type="Proteomes" id="UP000469724">
    <property type="component" value="Unassembled WGS sequence"/>
</dbReference>
<dbReference type="InterPro" id="IPR010052">
    <property type="entry name" value="T2SS_protein-GspI"/>
</dbReference>
<proteinExistence type="inferred from homology"/>
<accession>A0A7K3NR10</accession>
<dbReference type="InterPro" id="IPR045584">
    <property type="entry name" value="Pilin-like"/>
</dbReference>
<evidence type="ECO:0000256" key="2">
    <source>
        <dbReference type="ARBA" id="ARBA00008358"/>
    </source>
</evidence>
<name>A0A7K3NR10_9BACT</name>